<organism evidence="2 3">
    <name type="scientific">Roridomyces roridus</name>
    <dbReference type="NCBI Taxonomy" id="1738132"/>
    <lineage>
        <taxon>Eukaryota</taxon>
        <taxon>Fungi</taxon>
        <taxon>Dikarya</taxon>
        <taxon>Basidiomycota</taxon>
        <taxon>Agaricomycotina</taxon>
        <taxon>Agaricomycetes</taxon>
        <taxon>Agaricomycetidae</taxon>
        <taxon>Agaricales</taxon>
        <taxon>Marasmiineae</taxon>
        <taxon>Mycenaceae</taxon>
        <taxon>Roridomyces</taxon>
    </lineage>
</organism>
<gene>
    <name evidence="2" type="ORF">FB45DRAFT_933181</name>
</gene>
<dbReference type="Pfam" id="PF12146">
    <property type="entry name" value="Hydrolase_4"/>
    <property type="match status" value="1"/>
</dbReference>
<dbReference type="Proteomes" id="UP001221142">
    <property type="component" value="Unassembled WGS sequence"/>
</dbReference>
<dbReference type="GO" id="GO:0008474">
    <property type="term" value="F:palmitoyl-(protein) hydrolase activity"/>
    <property type="evidence" value="ECO:0007669"/>
    <property type="project" value="TreeGrafter"/>
</dbReference>
<keyword evidence="2" id="KW-0378">Hydrolase</keyword>
<protein>
    <submittedName>
        <fullName evidence="2">Alpha/Beta hydrolase protein</fullName>
    </submittedName>
</protein>
<dbReference type="PANTHER" id="PTHR12277">
    <property type="entry name" value="ALPHA/BETA HYDROLASE DOMAIN-CONTAINING PROTEIN"/>
    <property type="match status" value="1"/>
</dbReference>
<sequence length="298" mass="33497">MAYILNPIQYWSRYFLYPHLLQNLAEPLDLGMQFTSETFTASDGVSVASYVIRQSKQSAQMMAESTWREDYLEEVDMIEPPENYDKPAVATVILFHGNACNYGDMIYRAKRFVLRRCNVVLLSYRGYVNSEGRPSEKGLRRDAQAALEYVRADTELSSTPLILYGTSLGGAVAIDLASRNPSSVAALIVENTFQSIRRTILDWSPIFHLVPCSEKWNSASKIPGIQRTMPILMLSGALDQVVRKDQMERLWEIACKRGGGGGASLDQFESFPRGSHDDTDTCTGYWDKVGEFLESVTE</sequence>
<dbReference type="AlphaFoldDB" id="A0AAD7BDJ4"/>
<dbReference type="SUPFAM" id="SSF53474">
    <property type="entry name" value="alpha/beta-Hydrolases"/>
    <property type="match status" value="1"/>
</dbReference>
<dbReference type="EMBL" id="JARKIF010000020">
    <property type="protein sequence ID" value="KAJ7618042.1"/>
    <property type="molecule type" value="Genomic_DNA"/>
</dbReference>
<name>A0AAD7BDJ4_9AGAR</name>
<proteinExistence type="predicted"/>
<dbReference type="Gene3D" id="3.40.50.1820">
    <property type="entry name" value="alpha/beta hydrolase"/>
    <property type="match status" value="1"/>
</dbReference>
<evidence type="ECO:0000259" key="1">
    <source>
        <dbReference type="Pfam" id="PF12146"/>
    </source>
</evidence>
<accession>A0AAD7BDJ4</accession>
<dbReference type="PANTHER" id="PTHR12277:SF81">
    <property type="entry name" value="PROTEIN ABHD13"/>
    <property type="match status" value="1"/>
</dbReference>
<feature type="domain" description="Serine aminopeptidase S33" evidence="1">
    <location>
        <begin position="88"/>
        <end position="200"/>
    </location>
</feature>
<dbReference type="GO" id="GO:0016020">
    <property type="term" value="C:membrane"/>
    <property type="evidence" value="ECO:0007669"/>
    <property type="project" value="TreeGrafter"/>
</dbReference>
<keyword evidence="3" id="KW-1185">Reference proteome</keyword>
<dbReference type="InterPro" id="IPR022742">
    <property type="entry name" value="Hydrolase_4"/>
</dbReference>
<reference evidence="2" key="1">
    <citation type="submission" date="2023-03" db="EMBL/GenBank/DDBJ databases">
        <title>Massive genome expansion in bonnet fungi (Mycena s.s.) driven by repeated elements and novel gene families across ecological guilds.</title>
        <authorList>
            <consortium name="Lawrence Berkeley National Laboratory"/>
            <person name="Harder C.B."/>
            <person name="Miyauchi S."/>
            <person name="Viragh M."/>
            <person name="Kuo A."/>
            <person name="Thoen E."/>
            <person name="Andreopoulos B."/>
            <person name="Lu D."/>
            <person name="Skrede I."/>
            <person name="Drula E."/>
            <person name="Henrissat B."/>
            <person name="Morin E."/>
            <person name="Kohler A."/>
            <person name="Barry K."/>
            <person name="LaButti K."/>
            <person name="Morin E."/>
            <person name="Salamov A."/>
            <person name="Lipzen A."/>
            <person name="Mereny Z."/>
            <person name="Hegedus B."/>
            <person name="Baldrian P."/>
            <person name="Stursova M."/>
            <person name="Weitz H."/>
            <person name="Taylor A."/>
            <person name="Grigoriev I.V."/>
            <person name="Nagy L.G."/>
            <person name="Martin F."/>
            <person name="Kauserud H."/>
        </authorList>
    </citation>
    <scope>NUCLEOTIDE SEQUENCE</scope>
    <source>
        <strain evidence="2">9284</strain>
    </source>
</reference>
<dbReference type="InterPro" id="IPR029058">
    <property type="entry name" value="AB_hydrolase_fold"/>
</dbReference>
<evidence type="ECO:0000313" key="2">
    <source>
        <dbReference type="EMBL" id="KAJ7618042.1"/>
    </source>
</evidence>
<evidence type="ECO:0000313" key="3">
    <source>
        <dbReference type="Proteomes" id="UP001221142"/>
    </source>
</evidence>
<comment type="caution">
    <text evidence="2">The sequence shown here is derived from an EMBL/GenBank/DDBJ whole genome shotgun (WGS) entry which is preliminary data.</text>
</comment>